<gene>
    <name evidence="2" type="ORF">AMORRO_LOCUS14939</name>
</gene>
<keyword evidence="3" id="KW-1185">Reference proteome</keyword>
<sequence>FFEVQRFSMIHKVTNESSRDKISALLESQNISGIIIDILSETRLLLENFLEESNLENSFLKSNSYLTKLFHVPYFFHRDVKTRIRALNHVISVIGENSESHKFPIFLIFLYILRNDDSSSIHIHILYRSLPSLISANDFAITSKILKISMSLIEGENGFRETKLCAVGIRMLHKLCIRYKGCWKSLRFVLAEWVKKRKLVTVSKFDKMYTAGEGFEVELAVLATMRDMCRSNGKDYAEELLPFISSLLQSVILHPKSLCLIIESLTACVEAEVANARAGDIFPSLVVWSVLLVHVASAITQREYFNAQLISRLCDFYKSIAQSDESTDLYSEFKKEILSSYICPLVFPRRFDATEEGGQNILFQIQRDRRILRLGLQAISYFPAVDILSCIFPESPEALLSQIFHEDAEGGSDLCQIEEWQYVFGKIISHEI</sequence>
<evidence type="ECO:0000313" key="3">
    <source>
        <dbReference type="Proteomes" id="UP000789342"/>
    </source>
</evidence>
<comment type="caution">
    <text evidence="2">The sequence shown here is derived from an EMBL/GenBank/DDBJ whole genome shotgun (WGS) entry which is preliminary data.</text>
</comment>
<feature type="non-terminal residue" evidence="2">
    <location>
        <position position="1"/>
    </location>
</feature>
<feature type="non-terminal residue" evidence="2">
    <location>
        <position position="432"/>
    </location>
</feature>
<reference evidence="2" key="1">
    <citation type="submission" date="2021-06" db="EMBL/GenBank/DDBJ databases">
        <authorList>
            <person name="Kallberg Y."/>
            <person name="Tangrot J."/>
            <person name="Rosling A."/>
        </authorList>
    </citation>
    <scope>NUCLEOTIDE SEQUENCE</scope>
    <source>
        <strain evidence="2">CL551</strain>
    </source>
</reference>
<dbReference type="InterPro" id="IPR022542">
    <property type="entry name" value="FOCAD/RST1_DUF3730"/>
</dbReference>
<name>A0A9N9IPE2_9GLOM</name>
<evidence type="ECO:0000259" key="1">
    <source>
        <dbReference type="Pfam" id="PF12530"/>
    </source>
</evidence>
<accession>A0A9N9IPE2</accession>
<dbReference type="EMBL" id="CAJVPV010032205">
    <property type="protein sequence ID" value="CAG8744459.1"/>
    <property type="molecule type" value="Genomic_DNA"/>
</dbReference>
<dbReference type="AlphaFoldDB" id="A0A9N9IPE2"/>
<organism evidence="2 3">
    <name type="scientific">Acaulospora morrowiae</name>
    <dbReference type="NCBI Taxonomy" id="94023"/>
    <lineage>
        <taxon>Eukaryota</taxon>
        <taxon>Fungi</taxon>
        <taxon>Fungi incertae sedis</taxon>
        <taxon>Mucoromycota</taxon>
        <taxon>Glomeromycotina</taxon>
        <taxon>Glomeromycetes</taxon>
        <taxon>Diversisporales</taxon>
        <taxon>Acaulosporaceae</taxon>
        <taxon>Acaulospora</taxon>
    </lineage>
</organism>
<dbReference type="OrthoDB" id="6125419at2759"/>
<dbReference type="Proteomes" id="UP000789342">
    <property type="component" value="Unassembled WGS sequence"/>
</dbReference>
<protein>
    <submittedName>
        <fullName evidence="2">13181_t:CDS:1</fullName>
    </submittedName>
</protein>
<feature type="domain" description="DUF3730" evidence="1">
    <location>
        <begin position="108"/>
        <end position="339"/>
    </location>
</feature>
<evidence type="ECO:0000313" key="2">
    <source>
        <dbReference type="EMBL" id="CAG8744459.1"/>
    </source>
</evidence>
<dbReference type="Pfam" id="PF12530">
    <property type="entry name" value="DUF3730"/>
    <property type="match status" value="1"/>
</dbReference>
<proteinExistence type="predicted"/>